<feature type="transmembrane region" description="Helical" evidence="8">
    <location>
        <begin position="57"/>
        <end position="79"/>
    </location>
</feature>
<feature type="domain" description="CSC1/OSCA1-like N-terminal transmembrane" evidence="10">
    <location>
        <begin position="57"/>
        <end position="241"/>
    </location>
</feature>
<feature type="domain" description="CSC1/OSCA1-like cytosolic" evidence="11">
    <location>
        <begin position="266"/>
        <end position="408"/>
    </location>
</feature>
<dbReference type="Pfam" id="PF13967">
    <property type="entry name" value="RSN1_TM"/>
    <property type="match status" value="1"/>
</dbReference>
<evidence type="ECO:0000256" key="3">
    <source>
        <dbReference type="ARBA" id="ARBA00022448"/>
    </source>
</evidence>
<dbReference type="Pfam" id="PF02714">
    <property type="entry name" value="RSN1_7TM"/>
    <property type="match status" value="1"/>
</dbReference>
<evidence type="ECO:0000256" key="5">
    <source>
        <dbReference type="ARBA" id="ARBA00022989"/>
    </source>
</evidence>
<sequence>MESESYTNQESFWEESIRHWARRLKNYQYSFPSWGNSTGSNDFESNLTPPEDVSVDAVVSSLYFNTIVFICLMGSYELLRRLLPAVYSSRQRQLNTRGWRSGLSSRDDDEAGGYLPEGEPDDGSCADLNQTSSLSSLPDQRPLDWIGPVFGIPWEKVRQKAGLDGYFFLRYIRMCVRITAVSSFWAFILLVPLYGTGATQEGAEGWYHISIANISRHSWRMWVPPFFACFFTGFTFFVMKQEYKHFVQLRMEFLAKGDTHVHPQHHYSLMVENIPIELRSDRALFEYFDKLFPGKIHSASVVLNLPDLEAVSARCHRVCERLEKSIAYYEAYGDRPTHYVGVPRITVLGLQSPPLSCFCCKSTRPLRFDGDDMETLQRPQRGAHVDSISYYIQDMAATSRALIKMQKRKSRIAQTGNREKNPRNWIDKVMEVASEYAKQIMEDSEMENALQSKYTPTRRGTAIPQVEQMSIHGYGSFGYQRQPVSTPPQGDHCDVEWNVPYDTDRRSHLLSPEDAFYRQHSEASLGGDGGARRRPSSIRQFPAPGAEDHHRTTIRKVLGRLGLDFIVSGVSFINRQLDITVEGVVGTTMSSTGFVTFLDLTSVTCAASAPLTHKPGMLNISVAPDPKEIRWRNAHAPQRDCERREVIVNFLLFLGVILWSFPLAAIQAFAKASFIAQIPGMEWILTFQGGALTAFVNGYLPVLALLGIILILPVIFEAIAVTYERRKTFSEIQRSILKRYFYYQLANIYITVTAGSLWKSLGDIIDHPSNVLQLLGQSLPTMVGYFVALLVTKILAGLPMIFLRFGALSRMLLLKSLSAENKLTQRELDAIYRQENVQYGWEFPSQLLVIVIVFTYATLCPVILPVGMLYFMGSLIVYKKQVLYVYTPIYESGGTLFSDAVQRTLFGLVCGQLTLIGYFLTRGIRYQALFLLPLPVCTVYGMQYFKQHYADPSMLLSMERAREYDRVSEYHDDDETPPRGGGLGSPRNGIESRRRNFDSFAYKQPVLTERVIEPLPYRRGKNDEMTLEARELLGRIRGLAAEESDPSHNAEHSPARDIGKTSQSPDPNSG</sequence>
<dbReference type="PANTHER" id="PTHR13018">
    <property type="entry name" value="PROBABLE MEMBRANE PROTEIN DUF221-RELATED"/>
    <property type="match status" value="1"/>
</dbReference>
<evidence type="ECO:0000259" key="11">
    <source>
        <dbReference type="Pfam" id="PF14703"/>
    </source>
</evidence>
<feature type="transmembrane region" description="Helical" evidence="8">
    <location>
        <begin position="222"/>
        <end position="239"/>
    </location>
</feature>
<dbReference type="PANTHER" id="PTHR13018:SF5">
    <property type="entry name" value="RE44586P"/>
    <property type="match status" value="1"/>
</dbReference>
<accession>A0A9N8HDK6</accession>
<dbReference type="Pfam" id="PF14703">
    <property type="entry name" value="PHM7_cyt"/>
    <property type="match status" value="1"/>
</dbReference>
<reference evidence="12" key="1">
    <citation type="submission" date="2020-06" db="EMBL/GenBank/DDBJ databases">
        <authorList>
            <consortium name="Plant Systems Biology data submission"/>
        </authorList>
    </citation>
    <scope>NUCLEOTIDE SEQUENCE</scope>
    <source>
        <strain evidence="12">D6</strain>
    </source>
</reference>
<dbReference type="AlphaFoldDB" id="A0A9N8HDK6"/>
<name>A0A9N8HDK6_9STRA</name>
<dbReference type="GO" id="GO:0005227">
    <property type="term" value="F:calcium-activated cation channel activity"/>
    <property type="evidence" value="ECO:0007669"/>
    <property type="project" value="InterPro"/>
</dbReference>
<gene>
    <name evidence="12" type="ORF">SEMRO_263_G102330.1</name>
</gene>
<evidence type="ECO:0000313" key="12">
    <source>
        <dbReference type="EMBL" id="CAB9506338.1"/>
    </source>
</evidence>
<keyword evidence="6 8" id="KW-0472">Membrane</keyword>
<keyword evidence="3" id="KW-0813">Transport</keyword>
<dbReference type="InterPro" id="IPR027815">
    <property type="entry name" value="CSC1/OSCA1-like_cyt"/>
</dbReference>
<dbReference type="OrthoDB" id="1689567at2759"/>
<feature type="transmembrane region" description="Helical" evidence="8">
    <location>
        <begin position="174"/>
        <end position="194"/>
    </location>
</feature>
<dbReference type="InterPro" id="IPR045122">
    <property type="entry name" value="Csc1-like"/>
</dbReference>
<dbReference type="Proteomes" id="UP001153069">
    <property type="component" value="Unassembled WGS sequence"/>
</dbReference>
<feature type="domain" description="CSC1/OSCA1-like 7TM region" evidence="9">
    <location>
        <begin position="644"/>
        <end position="919"/>
    </location>
</feature>
<evidence type="ECO:0000256" key="7">
    <source>
        <dbReference type="SAM" id="MobiDB-lite"/>
    </source>
</evidence>
<feature type="transmembrane region" description="Helical" evidence="8">
    <location>
        <begin position="646"/>
        <end position="670"/>
    </location>
</feature>
<dbReference type="InterPro" id="IPR032880">
    <property type="entry name" value="CSC1/OSCA1-like_N"/>
</dbReference>
<evidence type="ECO:0000259" key="10">
    <source>
        <dbReference type="Pfam" id="PF13967"/>
    </source>
</evidence>
<evidence type="ECO:0000256" key="8">
    <source>
        <dbReference type="SAM" id="Phobius"/>
    </source>
</evidence>
<feature type="transmembrane region" description="Helical" evidence="8">
    <location>
        <begin position="690"/>
        <end position="719"/>
    </location>
</feature>
<comment type="similarity">
    <text evidence="2">Belongs to the CSC1 (TC 1.A.17) family.</text>
</comment>
<feature type="region of interest" description="Disordered" evidence="7">
    <location>
        <begin position="522"/>
        <end position="549"/>
    </location>
</feature>
<feature type="compositionally biased region" description="Polar residues" evidence="7">
    <location>
        <begin position="1060"/>
        <end position="1070"/>
    </location>
</feature>
<dbReference type="EMBL" id="CAICTM010000262">
    <property type="protein sequence ID" value="CAB9506338.1"/>
    <property type="molecule type" value="Genomic_DNA"/>
</dbReference>
<keyword evidence="4 8" id="KW-0812">Transmembrane</keyword>
<evidence type="ECO:0000259" key="9">
    <source>
        <dbReference type="Pfam" id="PF02714"/>
    </source>
</evidence>
<comment type="caution">
    <text evidence="12">The sequence shown here is derived from an EMBL/GenBank/DDBJ whole genome shotgun (WGS) entry which is preliminary data.</text>
</comment>
<feature type="transmembrane region" description="Helical" evidence="8">
    <location>
        <begin position="847"/>
        <end position="872"/>
    </location>
</feature>
<proteinExistence type="inferred from homology"/>
<feature type="region of interest" description="Disordered" evidence="7">
    <location>
        <begin position="99"/>
        <end position="123"/>
    </location>
</feature>
<feature type="transmembrane region" description="Helical" evidence="8">
    <location>
        <begin position="782"/>
        <end position="805"/>
    </location>
</feature>
<evidence type="ECO:0000256" key="2">
    <source>
        <dbReference type="ARBA" id="ARBA00007779"/>
    </source>
</evidence>
<dbReference type="InterPro" id="IPR003864">
    <property type="entry name" value="CSC1/OSCA1-like_7TM"/>
</dbReference>
<feature type="region of interest" description="Disordered" evidence="7">
    <location>
        <begin position="1038"/>
        <end position="1070"/>
    </location>
</feature>
<organism evidence="12 13">
    <name type="scientific">Seminavis robusta</name>
    <dbReference type="NCBI Taxonomy" id="568900"/>
    <lineage>
        <taxon>Eukaryota</taxon>
        <taxon>Sar</taxon>
        <taxon>Stramenopiles</taxon>
        <taxon>Ochrophyta</taxon>
        <taxon>Bacillariophyta</taxon>
        <taxon>Bacillariophyceae</taxon>
        <taxon>Bacillariophycidae</taxon>
        <taxon>Naviculales</taxon>
        <taxon>Naviculaceae</taxon>
        <taxon>Seminavis</taxon>
    </lineage>
</organism>
<feature type="region of interest" description="Disordered" evidence="7">
    <location>
        <begin position="966"/>
        <end position="991"/>
    </location>
</feature>
<evidence type="ECO:0000256" key="1">
    <source>
        <dbReference type="ARBA" id="ARBA00004141"/>
    </source>
</evidence>
<protein>
    <submittedName>
        <fullName evidence="12">CSC1-like protein ERD4</fullName>
    </submittedName>
</protein>
<feature type="transmembrane region" description="Helical" evidence="8">
    <location>
        <begin position="740"/>
        <end position="762"/>
    </location>
</feature>
<dbReference type="GO" id="GO:0005886">
    <property type="term" value="C:plasma membrane"/>
    <property type="evidence" value="ECO:0007669"/>
    <property type="project" value="TreeGrafter"/>
</dbReference>
<feature type="compositionally biased region" description="Basic and acidic residues" evidence="7">
    <location>
        <begin position="1045"/>
        <end position="1059"/>
    </location>
</feature>
<evidence type="ECO:0000313" key="13">
    <source>
        <dbReference type="Proteomes" id="UP001153069"/>
    </source>
</evidence>
<comment type="subcellular location">
    <subcellularLocation>
        <location evidence="1">Membrane</location>
        <topology evidence="1">Multi-pass membrane protein</topology>
    </subcellularLocation>
</comment>
<feature type="transmembrane region" description="Helical" evidence="8">
    <location>
        <begin position="900"/>
        <end position="921"/>
    </location>
</feature>
<keyword evidence="13" id="KW-1185">Reference proteome</keyword>
<keyword evidence="5 8" id="KW-1133">Transmembrane helix</keyword>
<evidence type="ECO:0000256" key="4">
    <source>
        <dbReference type="ARBA" id="ARBA00022692"/>
    </source>
</evidence>
<feature type="transmembrane region" description="Helical" evidence="8">
    <location>
        <begin position="928"/>
        <end position="945"/>
    </location>
</feature>
<evidence type="ECO:0000256" key="6">
    <source>
        <dbReference type="ARBA" id="ARBA00023136"/>
    </source>
</evidence>